<reference evidence="3" key="1">
    <citation type="submission" date="2023-07" db="EMBL/GenBank/DDBJ databases">
        <title>30 novel species of actinomycetes from the DSMZ collection.</title>
        <authorList>
            <person name="Nouioui I."/>
        </authorList>
    </citation>
    <scope>NUCLEOTIDE SEQUENCE [LARGE SCALE GENOMIC DNA]</scope>
    <source>
        <strain evidence="3">DSM 42041</strain>
    </source>
</reference>
<feature type="transmembrane region" description="Helical" evidence="1">
    <location>
        <begin position="37"/>
        <end position="62"/>
    </location>
</feature>
<keyword evidence="1" id="KW-0472">Membrane</keyword>
<sequence length="65" mass="6550">MESGSAAFAGTALAVFGVALLLWTSTRTRLRQPVAEGVHPVAAIALAAGFGLLSVVLGFLLLTPA</sequence>
<accession>A0ABU2NWB8</accession>
<dbReference type="Proteomes" id="UP001183414">
    <property type="component" value="Unassembled WGS sequence"/>
</dbReference>
<keyword evidence="1" id="KW-1133">Transmembrane helix</keyword>
<dbReference type="EMBL" id="JAVREQ010000013">
    <property type="protein sequence ID" value="MDT0380282.1"/>
    <property type="molecule type" value="Genomic_DNA"/>
</dbReference>
<evidence type="ECO:0000313" key="2">
    <source>
        <dbReference type="EMBL" id="MDT0380282.1"/>
    </source>
</evidence>
<proteinExistence type="predicted"/>
<keyword evidence="1" id="KW-0812">Transmembrane</keyword>
<dbReference type="RefSeq" id="WP_136183039.1">
    <property type="nucleotide sequence ID" value="NZ_JAVREQ010000013.1"/>
</dbReference>
<keyword evidence="3" id="KW-1185">Reference proteome</keyword>
<name>A0ABU2NWB8_9ACTN</name>
<gene>
    <name evidence="2" type="ORF">RM572_16125</name>
</gene>
<evidence type="ECO:0000256" key="1">
    <source>
        <dbReference type="SAM" id="Phobius"/>
    </source>
</evidence>
<evidence type="ECO:0000313" key="3">
    <source>
        <dbReference type="Proteomes" id="UP001183414"/>
    </source>
</evidence>
<organism evidence="2 3">
    <name type="scientific">Streptomyces hazeniae</name>
    <dbReference type="NCBI Taxonomy" id="3075538"/>
    <lineage>
        <taxon>Bacteria</taxon>
        <taxon>Bacillati</taxon>
        <taxon>Actinomycetota</taxon>
        <taxon>Actinomycetes</taxon>
        <taxon>Kitasatosporales</taxon>
        <taxon>Streptomycetaceae</taxon>
        <taxon>Streptomyces</taxon>
    </lineage>
</organism>
<protein>
    <submittedName>
        <fullName evidence="2">Uncharacterized protein</fullName>
    </submittedName>
</protein>
<feature type="transmembrane region" description="Helical" evidence="1">
    <location>
        <begin position="6"/>
        <end position="25"/>
    </location>
</feature>
<comment type="caution">
    <text evidence="2">The sequence shown here is derived from an EMBL/GenBank/DDBJ whole genome shotgun (WGS) entry which is preliminary data.</text>
</comment>